<sequence>MGTNLSSVQTLTSRTTLIASGGAGLKQGRRLVMNNQNTSLQPLARHAARLGREQRVSRRLDRSH</sequence>
<keyword evidence="2" id="KW-1185">Reference proteome</keyword>
<accession>A0ABT0TYR6</accession>
<organism evidence="1 2">
    <name type="scientific">Aporhodopirellula aestuarii</name>
    <dbReference type="NCBI Taxonomy" id="2950107"/>
    <lineage>
        <taxon>Bacteria</taxon>
        <taxon>Pseudomonadati</taxon>
        <taxon>Planctomycetota</taxon>
        <taxon>Planctomycetia</taxon>
        <taxon>Pirellulales</taxon>
        <taxon>Pirellulaceae</taxon>
        <taxon>Aporhodopirellula</taxon>
    </lineage>
</organism>
<reference evidence="1 2" key="1">
    <citation type="journal article" date="2022" name="Syst. Appl. Microbiol.">
        <title>Rhodopirellula aestuarii sp. nov., a novel member of the genus Rhodopirellula isolated from brackish sediments collected in the Tagus River estuary, Portugal.</title>
        <authorList>
            <person name="Vitorino I.R."/>
            <person name="Klimek D."/>
            <person name="Calusinska M."/>
            <person name="Lobo-da-Cunha A."/>
            <person name="Vasconcelos V."/>
            <person name="Lage O.M."/>
        </authorList>
    </citation>
    <scope>NUCLEOTIDE SEQUENCE [LARGE SCALE GENOMIC DNA]</scope>
    <source>
        <strain evidence="1 2">ICT_H3.1</strain>
    </source>
</reference>
<comment type="caution">
    <text evidence="1">The sequence shown here is derived from an EMBL/GenBank/DDBJ whole genome shotgun (WGS) entry which is preliminary data.</text>
</comment>
<evidence type="ECO:0000313" key="1">
    <source>
        <dbReference type="EMBL" id="MCM2369720.1"/>
    </source>
</evidence>
<gene>
    <name evidence="1" type="ORF">NB063_03685</name>
</gene>
<proteinExistence type="predicted"/>
<dbReference type="Proteomes" id="UP001202961">
    <property type="component" value="Unassembled WGS sequence"/>
</dbReference>
<protein>
    <submittedName>
        <fullName evidence="1">Uncharacterized protein</fullName>
    </submittedName>
</protein>
<evidence type="ECO:0000313" key="2">
    <source>
        <dbReference type="Proteomes" id="UP001202961"/>
    </source>
</evidence>
<dbReference type="EMBL" id="JAMQBK010000012">
    <property type="protein sequence ID" value="MCM2369720.1"/>
    <property type="molecule type" value="Genomic_DNA"/>
</dbReference>
<name>A0ABT0TYR6_9BACT</name>